<feature type="region of interest" description="Disordered" evidence="2">
    <location>
        <begin position="292"/>
        <end position="324"/>
    </location>
</feature>
<dbReference type="Proteomes" id="UP000198341">
    <property type="component" value="Chromosome 5"/>
</dbReference>
<feature type="compositionally biased region" description="Low complexity" evidence="2">
    <location>
        <begin position="300"/>
        <end position="320"/>
    </location>
</feature>
<sequence length="412" mass="44140">MTDEEGLLFDRFGEIIADASDVIDAMISTQISISTIKKNEYDSEDDNGRETMRGVAERARSMKARVKALAKEYLTLRAAASKAKREEEGSGGGEQLRDALLQARADAAERENAKLKMALKEAKEDCALLVRAARMAREEFTRLDKLEEEEDEEGDEDDDAVTVKSLASSGGATYGSGVQTLFNAQDEDEEDEEDDDDDGRGRGRTETQSLHDILDLDDQYNAALEKLRTANISSSAAASVANDNDDSTHNNSLAASIARKNAAQNKDEVTETAKAAAMFAATAALYSHSGLNAVPNSGGKNTNKSSTSEVSSGTTSKSGGQTPAAALCVDDESDQGQVFRTPVLVVSDHPDALSSSDEDKELDGEGSMQNALDRVFFGDDDEDEVDSPSGFGTTTTKKRGENKMSFLNALPP</sequence>
<evidence type="ECO:0000256" key="1">
    <source>
        <dbReference type="SAM" id="Coils"/>
    </source>
</evidence>
<accession>K8F4M3</accession>
<keyword evidence="4" id="KW-1185">Reference proteome</keyword>
<proteinExistence type="predicted"/>
<name>K8F4M3_9CHLO</name>
<dbReference type="KEGG" id="bpg:Bathy05g04210"/>
<organism evidence="3 4">
    <name type="scientific">Bathycoccus prasinos</name>
    <dbReference type="NCBI Taxonomy" id="41875"/>
    <lineage>
        <taxon>Eukaryota</taxon>
        <taxon>Viridiplantae</taxon>
        <taxon>Chlorophyta</taxon>
        <taxon>Mamiellophyceae</taxon>
        <taxon>Mamiellales</taxon>
        <taxon>Bathycoccaceae</taxon>
        <taxon>Bathycoccus</taxon>
    </lineage>
</organism>
<evidence type="ECO:0000313" key="4">
    <source>
        <dbReference type="Proteomes" id="UP000198341"/>
    </source>
</evidence>
<keyword evidence="1" id="KW-0175">Coiled coil</keyword>
<evidence type="ECO:0000313" key="3">
    <source>
        <dbReference type="EMBL" id="CCO16448.1"/>
    </source>
</evidence>
<dbReference type="RefSeq" id="XP_007512890.1">
    <property type="nucleotide sequence ID" value="XM_007512828.1"/>
</dbReference>
<feature type="compositionally biased region" description="Acidic residues" evidence="2">
    <location>
        <begin position="185"/>
        <end position="198"/>
    </location>
</feature>
<gene>
    <name evidence="3" type="ORF">Bathy05g04210</name>
</gene>
<reference evidence="3 4" key="1">
    <citation type="submission" date="2011-10" db="EMBL/GenBank/DDBJ databases">
        <authorList>
            <person name="Genoscope - CEA"/>
        </authorList>
    </citation>
    <scope>NUCLEOTIDE SEQUENCE [LARGE SCALE GENOMIC DNA]</scope>
    <source>
        <strain evidence="3 4">RCC 1105</strain>
    </source>
</reference>
<dbReference type="AlphaFoldDB" id="K8F4M3"/>
<dbReference type="EMBL" id="FO082274">
    <property type="protein sequence ID" value="CCO16448.1"/>
    <property type="molecule type" value="Genomic_DNA"/>
</dbReference>
<feature type="region of interest" description="Disordered" evidence="2">
    <location>
        <begin position="346"/>
        <end position="412"/>
    </location>
</feature>
<dbReference type="GeneID" id="19015924"/>
<protein>
    <submittedName>
        <fullName evidence="3">Uncharacterized protein</fullName>
    </submittedName>
</protein>
<evidence type="ECO:0000256" key="2">
    <source>
        <dbReference type="SAM" id="MobiDB-lite"/>
    </source>
</evidence>
<feature type="coiled-coil region" evidence="1">
    <location>
        <begin position="66"/>
        <end position="149"/>
    </location>
</feature>
<feature type="region of interest" description="Disordered" evidence="2">
    <location>
        <begin position="168"/>
        <end position="213"/>
    </location>
</feature>
<feature type="compositionally biased region" description="Polar residues" evidence="2">
    <location>
        <begin position="168"/>
        <end position="183"/>
    </location>
</feature>